<reference evidence="7 8" key="1">
    <citation type="submission" date="2017-02" db="EMBL/GenBank/DDBJ databases">
        <title>Complete genome sequence of the cold-active Pseudoalteromonas aliena strain EH1 isolated from Arctic seawater.</title>
        <authorList>
            <person name="Kim E."/>
            <person name="Heo E."/>
            <person name="Kim H."/>
            <person name="Kim D."/>
        </authorList>
    </citation>
    <scope>NUCLEOTIDE SEQUENCE [LARGE SCALE GENOMIC DNA]</scope>
    <source>
        <strain evidence="7 8">EH1</strain>
    </source>
</reference>
<dbReference type="InterPro" id="IPR036318">
    <property type="entry name" value="FAD-bd_PCMH-like_sf"/>
</dbReference>
<organism evidence="7 8">
    <name type="scientific">Pseudoalteromonas aliena</name>
    <dbReference type="NCBI Taxonomy" id="247523"/>
    <lineage>
        <taxon>Bacteria</taxon>
        <taxon>Pseudomonadati</taxon>
        <taxon>Pseudomonadota</taxon>
        <taxon>Gammaproteobacteria</taxon>
        <taxon>Alteromonadales</taxon>
        <taxon>Pseudoalteromonadaceae</taxon>
        <taxon>Pseudoalteromonas</taxon>
    </lineage>
</organism>
<name>A0A1Q2GTB5_9GAMM</name>
<keyword evidence="4" id="KW-0274">FAD</keyword>
<dbReference type="Proteomes" id="UP000188243">
    <property type="component" value="Chromosome"/>
</dbReference>
<keyword evidence="5" id="KW-0560">Oxidoreductase</keyword>
<evidence type="ECO:0000256" key="4">
    <source>
        <dbReference type="ARBA" id="ARBA00022827"/>
    </source>
</evidence>
<protein>
    <submittedName>
        <fullName evidence="7">FAD-binding protein</fullName>
    </submittedName>
</protein>
<evidence type="ECO:0000259" key="6">
    <source>
        <dbReference type="PROSITE" id="PS51387"/>
    </source>
</evidence>
<dbReference type="PANTHER" id="PTHR42973">
    <property type="entry name" value="BINDING OXIDOREDUCTASE, PUTATIVE (AFU_ORTHOLOGUE AFUA_1G17690)-RELATED"/>
    <property type="match status" value="1"/>
</dbReference>
<dbReference type="InterPro" id="IPR050416">
    <property type="entry name" value="FAD-linked_Oxidoreductase"/>
</dbReference>
<dbReference type="InterPro" id="IPR016166">
    <property type="entry name" value="FAD-bd_PCMH"/>
</dbReference>
<evidence type="ECO:0000256" key="2">
    <source>
        <dbReference type="ARBA" id="ARBA00005466"/>
    </source>
</evidence>
<gene>
    <name evidence="7" type="ORF">B0W48_00220</name>
</gene>
<dbReference type="PANTHER" id="PTHR42973:SF39">
    <property type="entry name" value="FAD-BINDING PCMH-TYPE DOMAIN-CONTAINING PROTEIN"/>
    <property type="match status" value="1"/>
</dbReference>
<proteinExistence type="inferred from homology"/>
<dbReference type="Pfam" id="PF01565">
    <property type="entry name" value="FAD_binding_4"/>
    <property type="match status" value="1"/>
</dbReference>
<evidence type="ECO:0000313" key="8">
    <source>
        <dbReference type="Proteomes" id="UP000188243"/>
    </source>
</evidence>
<dbReference type="Gene3D" id="3.40.462.20">
    <property type="match status" value="1"/>
</dbReference>
<evidence type="ECO:0000256" key="3">
    <source>
        <dbReference type="ARBA" id="ARBA00022630"/>
    </source>
</evidence>
<dbReference type="RefSeq" id="WP_077535090.1">
    <property type="nucleotide sequence ID" value="NZ_CP019628.1"/>
</dbReference>
<accession>A0A1Q2GTB5</accession>
<dbReference type="PROSITE" id="PS51387">
    <property type="entry name" value="FAD_PCMH"/>
    <property type="match status" value="1"/>
</dbReference>
<dbReference type="GO" id="GO:0071949">
    <property type="term" value="F:FAD binding"/>
    <property type="evidence" value="ECO:0007669"/>
    <property type="project" value="InterPro"/>
</dbReference>
<evidence type="ECO:0000256" key="5">
    <source>
        <dbReference type="ARBA" id="ARBA00023002"/>
    </source>
</evidence>
<feature type="domain" description="FAD-binding PCMH-type" evidence="6">
    <location>
        <begin position="77"/>
        <end position="261"/>
    </location>
</feature>
<keyword evidence="3" id="KW-0285">Flavoprotein</keyword>
<dbReference type="STRING" id="247523.B0W48_00220"/>
<dbReference type="GO" id="GO:0016491">
    <property type="term" value="F:oxidoreductase activity"/>
    <property type="evidence" value="ECO:0007669"/>
    <property type="project" value="UniProtKB-KW"/>
</dbReference>
<evidence type="ECO:0000313" key="7">
    <source>
        <dbReference type="EMBL" id="AQP98354.1"/>
    </source>
</evidence>
<dbReference type="InterPro" id="IPR006094">
    <property type="entry name" value="Oxid_FAD_bind_N"/>
</dbReference>
<comment type="similarity">
    <text evidence="2">Belongs to the oxygen-dependent FAD-linked oxidoreductase family.</text>
</comment>
<evidence type="ECO:0000256" key="1">
    <source>
        <dbReference type="ARBA" id="ARBA00001974"/>
    </source>
</evidence>
<dbReference type="AlphaFoldDB" id="A0A1Q2GTB5"/>
<dbReference type="InterPro" id="IPR016169">
    <property type="entry name" value="FAD-bd_PCMH_sub2"/>
</dbReference>
<dbReference type="EMBL" id="CP019628">
    <property type="protein sequence ID" value="AQP98354.1"/>
    <property type="molecule type" value="Genomic_DNA"/>
</dbReference>
<sequence length="572" mass="63556">MNNPNTVHEVSQLPHEQLKSAQSLMLNYWNNTLKFVQALKSSGFKDDQLLTQASPSVSETPGLTGYQAQTLIFNTRLRFNPAVIVMCESTENVAQAYKQAISLNLPIRVRSGGHDHEGECTGTDVILLDLSRLKEFNVKKVNGDYIANIGSGYRFFQVVPKLADNNPPLTIPHGTCATVGLAGFIQGGGWGPWTRSKGMCCESLVGATVVLGNGEVIEVNAEDDIVDANDPSHKKLLWALRGGGALSYGIVTHFKVKAFEIPDEIHRFVINWNTNDEHAQAFSTLELLSQWEDVINNASTDKLVGTNLKINAIAANSQNKPLCHPSTMYGYWQGSWQALEQFVSNHFPNSTPIHQGTDTKANYNSALMGNWSRNSLFDVLKKQKRLGSLANADGTPFTPDFDAPAPHKLTSKVVKGRGLTKNGKEQLIQSLTSDLINAKSSDLGLFSYVTLGAIAGPFYNEISEKEANARVSFPYSKSQYTIQYQTWWNESVELKEQGQNNEVYNYINRAMDWIEVSRETEIEGTKGAFISFKDSAIPTKDYFLGSYEDLMKVKERYSHDPANHLRSRKTII</sequence>
<dbReference type="KEGG" id="paln:B0W48_00220"/>
<comment type="cofactor">
    <cofactor evidence="1">
        <name>FAD</name>
        <dbReference type="ChEBI" id="CHEBI:57692"/>
    </cofactor>
</comment>
<dbReference type="Gene3D" id="3.30.465.10">
    <property type="match status" value="1"/>
</dbReference>
<dbReference type="SUPFAM" id="SSF56176">
    <property type="entry name" value="FAD-binding/transporter-associated domain-like"/>
    <property type="match status" value="1"/>
</dbReference>